<proteinExistence type="predicted"/>
<dbReference type="EMBL" id="KZ857510">
    <property type="protein sequence ID" value="RDX41496.1"/>
    <property type="molecule type" value="Genomic_DNA"/>
</dbReference>
<sequence length="133" mass="13550">MLRAGDGGGGNRASTGSGVSACGDELGVADGGAGDGERGAYDEREMGEREKGGGHRAAPIPVAFPGVLPRLVPWAVPSRLVSQASALVLVANSPVSVESARESSEHSLAVVAYSVRGMQQARQSWGDDLAHLI</sequence>
<organism evidence="2 3">
    <name type="scientific">Lentinus brumalis</name>
    <dbReference type="NCBI Taxonomy" id="2498619"/>
    <lineage>
        <taxon>Eukaryota</taxon>
        <taxon>Fungi</taxon>
        <taxon>Dikarya</taxon>
        <taxon>Basidiomycota</taxon>
        <taxon>Agaricomycotina</taxon>
        <taxon>Agaricomycetes</taxon>
        <taxon>Polyporales</taxon>
        <taxon>Polyporaceae</taxon>
        <taxon>Lentinus</taxon>
    </lineage>
</organism>
<evidence type="ECO:0000313" key="3">
    <source>
        <dbReference type="Proteomes" id="UP000256964"/>
    </source>
</evidence>
<protein>
    <submittedName>
        <fullName evidence="2">Uncharacterized protein</fullName>
    </submittedName>
</protein>
<feature type="compositionally biased region" description="Gly residues" evidence="1">
    <location>
        <begin position="1"/>
        <end position="11"/>
    </location>
</feature>
<feature type="compositionally biased region" description="Low complexity" evidence="1">
    <location>
        <begin position="12"/>
        <end position="28"/>
    </location>
</feature>
<evidence type="ECO:0000313" key="2">
    <source>
        <dbReference type="EMBL" id="RDX41496.1"/>
    </source>
</evidence>
<evidence type="ECO:0000256" key="1">
    <source>
        <dbReference type="SAM" id="MobiDB-lite"/>
    </source>
</evidence>
<dbReference type="AlphaFoldDB" id="A0A371CMJ1"/>
<dbReference type="Proteomes" id="UP000256964">
    <property type="component" value="Unassembled WGS sequence"/>
</dbReference>
<keyword evidence="3" id="KW-1185">Reference proteome</keyword>
<name>A0A371CMJ1_9APHY</name>
<feature type="region of interest" description="Disordered" evidence="1">
    <location>
        <begin position="1"/>
        <end position="57"/>
    </location>
</feature>
<gene>
    <name evidence="2" type="ORF">OH76DRAFT_1489425</name>
</gene>
<accession>A0A371CMJ1</accession>
<feature type="compositionally biased region" description="Basic and acidic residues" evidence="1">
    <location>
        <begin position="35"/>
        <end position="53"/>
    </location>
</feature>
<reference evidence="2 3" key="1">
    <citation type="journal article" date="2018" name="Biotechnol. Biofuels">
        <title>Integrative visual omics of the white-rot fungus Polyporus brumalis exposes the biotechnological potential of its oxidative enzymes for delignifying raw plant biomass.</title>
        <authorList>
            <person name="Miyauchi S."/>
            <person name="Rancon A."/>
            <person name="Drula E."/>
            <person name="Hage H."/>
            <person name="Chaduli D."/>
            <person name="Favel A."/>
            <person name="Grisel S."/>
            <person name="Henrissat B."/>
            <person name="Herpoel-Gimbert I."/>
            <person name="Ruiz-Duenas F.J."/>
            <person name="Chevret D."/>
            <person name="Hainaut M."/>
            <person name="Lin J."/>
            <person name="Wang M."/>
            <person name="Pangilinan J."/>
            <person name="Lipzen A."/>
            <person name="Lesage-Meessen L."/>
            <person name="Navarro D."/>
            <person name="Riley R."/>
            <person name="Grigoriev I.V."/>
            <person name="Zhou S."/>
            <person name="Raouche S."/>
            <person name="Rosso M.N."/>
        </authorList>
    </citation>
    <scope>NUCLEOTIDE SEQUENCE [LARGE SCALE GENOMIC DNA]</scope>
    <source>
        <strain evidence="2 3">BRFM 1820</strain>
    </source>
</reference>